<dbReference type="InterPro" id="IPR035709">
    <property type="entry name" value="YoaB-like"/>
</dbReference>
<evidence type="ECO:0000256" key="1">
    <source>
        <dbReference type="ARBA" id="ARBA00010552"/>
    </source>
</evidence>
<name>A0A8J2T0V9_9STRA</name>
<sequence>MLVRAARRAAVASAAAPRRCTARRTSTVGDNRVVRLQTEDPRMSKIVIHNGVVYTSGQTAGDAGDDIKSQTQATLAKVDALLKEAGTSKSHALSATIWLKDINRDFAAMNEVWNAWVDPENKPVRATVEAAMARDVLLVEIQVTAALDKNPFEDLNY</sequence>
<dbReference type="InterPro" id="IPR006175">
    <property type="entry name" value="YjgF/YER057c/UK114"/>
</dbReference>
<accession>A0A8J2T0V9</accession>
<dbReference type="EMBL" id="CAKKNE010000006">
    <property type="protein sequence ID" value="CAH0380106.1"/>
    <property type="molecule type" value="Genomic_DNA"/>
</dbReference>
<protein>
    <submittedName>
        <fullName evidence="2">Uncharacterized protein</fullName>
    </submittedName>
</protein>
<dbReference type="Proteomes" id="UP000789595">
    <property type="component" value="Unassembled WGS sequence"/>
</dbReference>
<dbReference type="PANTHER" id="PTHR47328:SF1">
    <property type="entry name" value="RUTC FAMILY PROTEIN YOAB"/>
    <property type="match status" value="1"/>
</dbReference>
<keyword evidence="3" id="KW-1185">Reference proteome</keyword>
<reference evidence="2" key="1">
    <citation type="submission" date="2021-11" db="EMBL/GenBank/DDBJ databases">
        <authorList>
            <consortium name="Genoscope - CEA"/>
            <person name="William W."/>
        </authorList>
    </citation>
    <scope>NUCLEOTIDE SEQUENCE</scope>
</reference>
<dbReference type="PANTHER" id="PTHR47328">
    <property type="match status" value="1"/>
</dbReference>
<dbReference type="OrthoDB" id="309640at2759"/>
<dbReference type="SUPFAM" id="SSF55298">
    <property type="entry name" value="YjgF-like"/>
    <property type="match status" value="1"/>
</dbReference>
<organism evidence="2 3">
    <name type="scientific">Pelagomonas calceolata</name>
    <dbReference type="NCBI Taxonomy" id="35677"/>
    <lineage>
        <taxon>Eukaryota</taxon>
        <taxon>Sar</taxon>
        <taxon>Stramenopiles</taxon>
        <taxon>Ochrophyta</taxon>
        <taxon>Pelagophyceae</taxon>
        <taxon>Pelagomonadales</taxon>
        <taxon>Pelagomonadaceae</taxon>
        <taxon>Pelagomonas</taxon>
    </lineage>
</organism>
<proteinExistence type="inferred from homology"/>
<dbReference type="PROSITE" id="PS01094">
    <property type="entry name" value="UPF0076"/>
    <property type="match status" value="1"/>
</dbReference>
<dbReference type="Pfam" id="PF01042">
    <property type="entry name" value="Ribonuc_L-PSP"/>
    <property type="match status" value="1"/>
</dbReference>
<dbReference type="CDD" id="cd06150">
    <property type="entry name" value="YjgF_YER057c_UK114_like_2"/>
    <property type="match status" value="1"/>
</dbReference>
<comment type="caution">
    <text evidence="2">The sequence shown here is derived from an EMBL/GenBank/DDBJ whole genome shotgun (WGS) entry which is preliminary data.</text>
</comment>
<dbReference type="InterPro" id="IPR035959">
    <property type="entry name" value="RutC-like_sf"/>
</dbReference>
<evidence type="ECO:0000313" key="3">
    <source>
        <dbReference type="Proteomes" id="UP000789595"/>
    </source>
</evidence>
<evidence type="ECO:0000313" key="2">
    <source>
        <dbReference type="EMBL" id="CAH0380106.1"/>
    </source>
</evidence>
<dbReference type="Gene3D" id="3.30.1330.40">
    <property type="entry name" value="RutC-like"/>
    <property type="match status" value="1"/>
</dbReference>
<gene>
    <name evidence="2" type="ORF">PECAL_6P17460</name>
</gene>
<dbReference type="AlphaFoldDB" id="A0A8J2T0V9"/>
<dbReference type="InterPro" id="IPR019897">
    <property type="entry name" value="RidA_CS"/>
</dbReference>
<comment type="similarity">
    <text evidence="1">Belongs to the RutC family.</text>
</comment>